<dbReference type="GO" id="GO:0008270">
    <property type="term" value="F:zinc ion binding"/>
    <property type="evidence" value="ECO:0007669"/>
    <property type="project" value="UniProtKB-KW"/>
</dbReference>
<dbReference type="OrthoDB" id="6115896at2759"/>
<dbReference type="Pfam" id="PF00643">
    <property type="entry name" value="zf-B_box"/>
    <property type="match status" value="1"/>
</dbReference>
<keyword evidence="1" id="KW-0479">Metal-binding</keyword>
<dbReference type="GO" id="GO:0061630">
    <property type="term" value="F:ubiquitin protein ligase activity"/>
    <property type="evidence" value="ECO:0007669"/>
    <property type="project" value="TreeGrafter"/>
</dbReference>
<reference evidence="3 4" key="1">
    <citation type="submission" date="2020-06" db="EMBL/GenBank/DDBJ databases">
        <authorList>
            <person name="Li R."/>
            <person name="Bekaert M."/>
        </authorList>
    </citation>
    <scope>NUCLEOTIDE SEQUENCE [LARGE SCALE GENOMIC DNA]</scope>
    <source>
        <strain evidence="4">wild</strain>
    </source>
</reference>
<feature type="domain" description="B box-type" evidence="2">
    <location>
        <begin position="6"/>
        <end position="53"/>
    </location>
</feature>
<evidence type="ECO:0000259" key="2">
    <source>
        <dbReference type="PROSITE" id="PS50119"/>
    </source>
</evidence>
<sequence>MATCLSMCAVCDLRHQTSTSTHWCIECEEPLCSDCREHHNVLKATRTHKTIPFSDNQSLPTVVTEIKQNCVSHNEKYQLYCTKHESPICNKCVKDHGKCGEILSLDEIVKDIKTSESFVDLEQSLDDLFENIILIRKCRESKIQSITDQKKKITTQIRHLKRRSSSMSINLKRSS</sequence>
<dbReference type="CDD" id="cd19757">
    <property type="entry name" value="Bbox1"/>
    <property type="match status" value="1"/>
</dbReference>
<dbReference type="Gene3D" id="3.30.160.60">
    <property type="entry name" value="Classic Zinc Finger"/>
    <property type="match status" value="1"/>
</dbReference>
<accession>A0A6J8CXQ8</accession>
<gene>
    <name evidence="3" type="ORF">MCOR_35408</name>
</gene>
<name>A0A6J8CXQ8_MYTCO</name>
<evidence type="ECO:0000313" key="4">
    <source>
        <dbReference type="Proteomes" id="UP000507470"/>
    </source>
</evidence>
<dbReference type="AlphaFoldDB" id="A0A6J8CXQ8"/>
<dbReference type="SUPFAM" id="SSF57845">
    <property type="entry name" value="B-box zinc-binding domain"/>
    <property type="match status" value="1"/>
</dbReference>
<evidence type="ECO:0000313" key="3">
    <source>
        <dbReference type="EMBL" id="CAC5401313.1"/>
    </source>
</evidence>
<dbReference type="PANTHER" id="PTHR25462:SF299">
    <property type="entry name" value="E3 UBIQUITIN-PROTEIN LIGASE TRIM56"/>
    <property type="match status" value="1"/>
</dbReference>
<keyword evidence="4" id="KW-1185">Reference proteome</keyword>
<dbReference type="EMBL" id="CACVKT020006394">
    <property type="protein sequence ID" value="CAC5401313.1"/>
    <property type="molecule type" value="Genomic_DNA"/>
</dbReference>
<organism evidence="3 4">
    <name type="scientific">Mytilus coruscus</name>
    <name type="common">Sea mussel</name>
    <dbReference type="NCBI Taxonomy" id="42192"/>
    <lineage>
        <taxon>Eukaryota</taxon>
        <taxon>Metazoa</taxon>
        <taxon>Spiralia</taxon>
        <taxon>Lophotrochozoa</taxon>
        <taxon>Mollusca</taxon>
        <taxon>Bivalvia</taxon>
        <taxon>Autobranchia</taxon>
        <taxon>Pteriomorphia</taxon>
        <taxon>Mytilida</taxon>
        <taxon>Mytiloidea</taxon>
        <taxon>Mytilidae</taxon>
        <taxon>Mytilinae</taxon>
        <taxon>Mytilus</taxon>
    </lineage>
</organism>
<dbReference type="InterPro" id="IPR047153">
    <property type="entry name" value="TRIM45/56/19-like"/>
</dbReference>
<protein>
    <recommendedName>
        <fullName evidence="2">B box-type domain-containing protein</fullName>
    </recommendedName>
</protein>
<dbReference type="GO" id="GO:0060340">
    <property type="term" value="P:positive regulation of type I interferon-mediated signaling pathway"/>
    <property type="evidence" value="ECO:0007669"/>
    <property type="project" value="TreeGrafter"/>
</dbReference>
<dbReference type="PANTHER" id="PTHR25462">
    <property type="entry name" value="BONUS, ISOFORM C-RELATED"/>
    <property type="match status" value="1"/>
</dbReference>
<dbReference type="PROSITE" id="PS50119">
    <property type="entry name" value="ZF_BBOX"/>
    <property type="match status" value="1"/>
</dbReference>
<keyword evidence="1" id="KW-0863">Zinc-finger</keyword>
<dbReference type="Proteomes" id="UP000507470">
    <property type="component" value="Unassembled WGS sequence"/>
</dbReference>
<proteinExistence type="predicted"/>
<dbReference type="GO" id="GO:0005654">
    <property type="term" value="C:nucleoplasm"/>
    <property type="evidence" value="ECO:0007669"/>
    <property type="project" value="TreeGrafter"/>
</dbReference>
<dbReference type="InterPro" id="IPR000315">
    <property type="entry name" value="Znf_B-box"/>
</dbReference>
<evidence type="ECO:0000256" key="1">
    <source>
        <dbReference type="PROSITE-ProRule" id="PRU00024"/>
    </source>
</evidence>
<keyword evidence="1" id="KW-0862">Zinc</keyword>
<dbReference type="GO" id="GO:0045087">
    <property type="term" value="P:innate immune response"/>
    <property type="evidence" value="ECO:0007669"/>
    <property type="project" value="TreeGrafter"/>
</dbReference>